<protein>
    <recommendedName>
        <fullName evidence="3">YolD-like protein</fullName>
    </recommendedName>
</protein>
<reference evidence="1" key="1">
    <citation type="submission" date="2020-10" db="EMBL/GenBank/DDBJ databases">
        <authorList>
            <person name="Gilroy R."/>
        </authorList>
    </citation>
    <scope>NUCLEOTIDE SEQUENCE</scope>
    <source>
        <strain evidence="1">CHK190-19873</strain>
    </source>
</reference>
<evidence type="ECO:0000313" key="2">
    <source>
        <dbReference type="Proteomes" id="UP000823935"/>
    </source>
</evidence>
<proteinExistence type="predicted"/>
<gene>
    <name evidence="1" type="ORF">IAB44_10830</name>
</gene>
<dbReference type="Proteomes" id="UP000823935">
    <property type="component" value="Unassembled WGS sequence"/>
</dbReference>
<dbReference type="AlphaFoldDB" id="A0A9D1EU64"/>
<reference evidence="1" key="2">
    <citation type="journal article" date="2021" name="PeerJ">
        <title>Extensive microbial diversity within the chicken gut microbiome revealed by metagenomics and culture.</title>
        <authorList>
            <person name="Gilroy R."/>
            <person name="Ravi A."/>
            <person name="Getino M."/>
            <person name="Pursley I."/>
            <person name="Horton D.L."/>
            <person name="Alikhan N.F."/>
            <person name="Baker D."/>
            <person name="Gharbi K."/>
            <person name="Hall N."/>
            <person name="Watson M."/>
            <person name="Adriaenssens E.M."/>
            <person name="Foster-Nyarko E."/>
            <person name="Jarju S."/>
            <person name="Secka A."/>
            <person name="Antonio M."/>
            <person name="Oren A."/>
            <person name="Chaudhuri R.R."/>
            <person name="La Ragione R."/>
            <person name="Hildebrand F."/>
            <person name="Pallen M.J."/>
        </authorList>
    </citation>
    <scope>NUCLEOTIDE SEQUENCE</scope>
    <source>
        <strain evidence="1">CHK190-19873</strain>
    </source>
</reference>
<comment type="caution">
    <text evidence="1">The sequence shown here is derived from an EMBL/GenBank/DDBJ whole genome shotgun (WGS) entry which is preliminary data.</text>
</comment>
<dbReference type="EMBL" id="DVIQ01000066">
    <property type="protein sequence ID" value="HIS32023.1"/>
    <property type="molecule type" value="Genomic_DNA"/>
</dbReference>
<evidence type="ECO:0000313" key="1">
    <source>
        <dbReference type="EMBL" id="HIS32023.1"/>
    </source>
</evidence>
<name>A0A9D1EU64_9FIRM</name>
<accession>A0A9D1EU64</accession>
<organism evidence="1 2">
    <name type="scientific">Candidatus Limivivens intestinipullorum</name>
    <dbReference type="NCBI Taxonomy" id="2840858"/>
    <lineage>
        <taxon>Bacteria</taxon>
        <taxon>Bacillati</taxon>
        <taxon>Bacillota</taxon>
        <taxon>Clostridia</taxon>
        <taxon>Lachnospirales</taxon>
        <taxon>Lachnospiraceae</taxon>
        <taxon>Lachnospiraceae incertae sedis</taxon>
        <taxon>Candidatus Limivivens</taxon>
    </lineage>
</organism>
<evidence type="ECO:0008006" key="3">
    <source>
        <dbReference type="Google" id="ProtNLM"/>
    </source>
</evidence>
<sequence length="137" mass="15659">MKGSYDDLLNLPHHVSRNHPQMPMEERAAQFSPFAALSGYGDVIRETARLTMPRPEQDESGREELDRRLKALAKKIGLRPEVRVIYYLPDRRKEGGACVTMTGRLKRVDEAFQELLFTDGTRIPAKDILEICETDSE</sequence>